<evidence type="ECO:0000256" key="2">
    <source>
        <dbReference type="ARBA" id="ARBA00022840"/>
    </source>
</evidence>
<evidence type="ECO:0000256" key="6">
    <source>
        <dbReference type="HAMAP-Rule" id="MF_01965"/>
    </source>
</evidence>
<keyword evidence="1 6" id="KW-0547">Nucleotide-binding</keyword>
<dbReference type="HAMAP" id="MF_01965">
    <property type="entry name" value="NADHX_dehydratase"/>
    <property type="match status" value="1"/>
</dbReference>
<dbReference type="GO" id="GO:0110051">
    <property type="term" value="P:metabolite repair"/>
    <property type="evidence" value="ECO:0007669"/>
    <property type="project" value="TreeGrafter"/>
</dbReference>
<protein>
    <recommendedName>
        <fullName evidence="6">ADP-dependent (S)-NAD(P)H-hydrate dehydratase</fullName>
        <ecNumber evidence="6">4.2.1.136</ecNumber>
    </recommendedName>
    <alternativeName>
        <fullName evidence="6">ADP-dependent NAD(P)HX dehydratase</fullName>
    </alternativeName>
</protein>
<dbReference type="NCBIfam" id="TIGR00196">
    <property type="entry name" value="yjeF_cterm"/>
    <property type="match status" value="1"/>
</dbReference>
<evidence type="ECO:0000259" key="7">
    <source>
        <dbReference type="PROSITE" id="PS51383"/>
    </source>
</evidence>
<proteinExistence type="inferred from homology"/>
<keyword evidence="4 6" id="KW-0520">NAD</keyword>
<organism evidence="8 9">
    <name type="scientific">Liquorilactobacillus nagelii</name>
    <dbReference type="NCBI Taxonomy" id="82688"/>
    <lineage>
        <taxon>Bacteria</taxon>
        <taxon>Bacillati</taxon>
        <taxon>Bacillota</taxon>
        <taxon>Bacilli</taxon>
        <taxon>Lactobacillales</taxon>
        <taxon>Lactobacillaceae</taxon>
        <taxon>Liquorilactobacillus</taxon>
    </lineage>
</organism>
<evidence type="ECO:0000256" key="5">
    <source>
        <dbReference type="ARBA" id="ARBA00023239"/>
    </source>
</evidence>
<keyword evidence="2 6" id="KW-0067">ATP-binding</keyword>
<comment type="cofactor">
    <cofactor evidence="6">
        <name>Mg(2+)</name>
        <dbReference type="ChEBI" id="CHEBI:18420"/>
    </cofactor>
</comment>
<dbReference type="PROSITE" id="PS51383">
    <property type="entry name" value="YJEF_C_3"/>
    <property type="match status" value="1"/>
</dbReference>
<sequence>MKLIKPDILKQVVKVRPANSYKGTFGRIVTIGGNLNYGGAIIMTTSAAVHAGAGLVTCACNSANLTALHTIVPEAMFLDYKNRPSLLNAVQSADVIVIGPGLGNDSLASDLLLQVLSQITGKQQLIIDGSALTILSQQENWPKLLPQQTILTPHQMEWQRLSGIKIADQNDLEQNLHVQQQTGATIVLKKNGTVIYHPDQTTAKLTIGGPYMATGGMGDTLAGIIAAFLGQFKNSPTKLVIEAAVYCHSAVAQQLAENNYVVLPTSIIAALPQFMQKVVNS</sequence>
<comment type="similarity">
    <text evidence="6">Belongs to the NnrD/CARKD family.</text>
</comment>
<dbReference type="InterPro" id="IPR000631">
    <property type="entry name" value="CARKD"/>
</dbReference>
<reference evidence="8 9" key="1">
    <citation type="submission" date="2016-11" db="EMBL/GenBank/DDBJ databases">
        <title>Interaction between Lactobacillus species and yeast in water kefir.</title>
        <authorList>
            <person name="Behr J."/>
            <person name="Xu D."/>
            <person name="Vogel R.F."/>
        </authorList>
    </citation>
    <scope>NUCLEOTIDE SEQUENCE [LARGE SCALE GENOMIC DNA]</scope>
    <source>
        <strain evidence="8 9">TMW 1.1827</strain>
    </source>
</reference>
<keyword evidence="3 6" id="KW-0521">NADP</keyword>
<evidence type="ECO:0000313" key="8">
    <source>
        <dbReference type="EMBL" id="AUJ32469.1"/>
    </source>
</evidence>
<dbReference type="GO" id="GO:0052856">
    <property type="term" value="F:NAD(P)HX epimerase activity"/>
    <property type="evidence" value="ECO:0007669"/>
    <property type="project" value="TreeGrafter"/>
</dbReference>
<dbReference type="InterPro" id="IPR017953">
    <property type="entry name" value="Carbohydrate_kinase_pred_CS"/>
</dbReference>
<dbReference type="RefSeq" id="WP_148126845.1">
    <property type="nucleotide sequence ID" value="NZ_CP018180.1"/>
</dbReference>
<comment type="catalytic activity">
    <reaction evidence="6">
        <text>(6S)-NADPHX + ADP = AMP + phosphate + NADPH + H(+)</text>
        <dbReference type="Rhea" id="RHEA:32235"/>
        <dbReference type="ChEBI" id="CHEBI:15378"/>
        <dbReference type="ChEBI" id="CHEBI:43474"/>
        <dbReference type="ChEBI" id="CHEBI:57783"/>
        <dbReference type="ChEBI" id="CHEBI:64076"/>
        <dbReference type="ChEBI" id="CHEBI:456215"/>
        <dbReference type="ChEBI" id="CHEBI:456216"/>
        <dbReference type="EC" id="4.2.1.136"/>
    </reaction>
</comment>
<feature type="domain" description="YjeF C-terminal" evidence="7">
    <location>
        <begin position="5"/>
        <end position="278"/>
    </location>
</feature>
<dbReference type="PROSITE" id="PS01049">
    <property type="entry name" value="YJEF_C_1"/>
    <property type="match status" value="1"/>
</dbReference>
<feature type="binding site" evidence="6">
    <location>
        <position position="218"/>
    </location>
    <ligand>
        <name>AMP</name>
        <dbReference type="ChEBI" id="CHEBI:456215"/>
    </ligand>
</feature>
<dbReference type="GO" id="GO:0052855">
    <property type="term" value="F:ADP-dependent NAD(P)H-hydrate dehydratase activity"/>
    <property type="evidence" value="ECO:0007669"/>
    <property type="project" value="UniProtKB-UniRule"/>
</dbReference>
<dbReference type="PANTHER" id="PTHR12592:SF0">
    <property type="entry name" value="ATP-DEPENDENT (S)-NAD(P)H-HYDRATE DEHYDRATASE"/>
    <property type="match status" value="1"/>
</dbReference>
<comment type="function">
    <text evidence="6">Catalyzes the dehydration of the S-form of NAD(P)HX at the expense of ADP, which is converted to AMP. Together with NAD(P)HX epimerase, which catalyzes the epimerization of the S- and R-forms, the enzyme allows the repair of both epimers of NAD(P)HX, a damaged form of NAD(P)H that is a result of enzymatic or heat-dependent hydration.</text>
</comment>
<dbReference type="PROSITE" id="PS01050">
    <property type="entry name" value="YJEF_C_2"/>
    <property type="match status" value="1"/>
</dbReference>
<dbReference type="AlphaFoldDB" id="A0A3Q8CV07"/>
<dbReference type="EC" id="4.2.1.136" evidence="6"/>
<comment type="catalytic activity">
    <reaction evidence="6">
        <text>(6S)-NADHX + ADP = AMP + phosphate + NADH + H(+)</text>
        <dbReference type="Rhea" id="RHEA:32223"/>
        <dbReference type="ChEBI" id="CHEBI:15378"/>
        <dbReference type="ChEBI" id="CHEBI:43474"/>
        <dbReference type="ChEBI" id="CHEBI:57945"/>
        <dbReference type="ChEBI" id="CHEBI:64074"/>
        <dbReference type="ChEBI" id="CHEBI:456215"/>
        <dbReference type="ChEBI" id="CHEBI:456216"/>
        <dbReference type="EC" id="4.2.1.136"/>
    </reaction>
</comment>
<feature type="binding site" evidence="6">
    <location>
        <position position="40"/>
    </location>
    <ligand>
        <name>(6S)-NADPHX</name>
        <dbReference type="ChEBI" id="CHEBI:64076"/>
    </ligand>
</feature>
<dbReference type="PANTHER" id="PTHR12592">
    <property type="entry name" value="ATP-DEPENDENT (S)-NAD(P)H-HYDRATE DEHYDRATASE FAMILY MEMBER"/>
    <property type="match status" value="1"/>
</dbReference>
<feature type="binding site" evidence="6">
    <location>
        <position position="219"/>
    </location>
    <ligand>
        <name>(6S)-NADPHX</name>
        <dbReference type="ChEBI" id="CHEBI:64076"/>
    </ligand>
</feature>
<dbReference type="InterPro" id="IPR029056">
    <property type="entry name" value="Ribokinase-like"/>
</dbReference>
<comment type="subunit">
    <text evidence="6">Homotetramer.</text>
</comment>
<keyword evidence="5 6" id="KW-0456">Lyase</keyword>
<dbReference type="Proteomes" id="UP000324497">
    <property type="component" value="Chromosome"/>
</dbReference>
<feature type="binding site" evidence="6">
    <location>
        <position position="154"/>
    </location>
    <ligand>
        <name>(6S)-NADPHX</name>
        <dbReference type="ChEBI" id="CHEBI:64076"/>
    </ligand>
</feature>
<dbReference type="GO" id="GO:0005524">
    <property type="term" value="F:ATP binding"/>
    <property type="evidence" value="ECO:0007669"/>
    <property type="project" value="UniProtKB-KW"/>
</dbReference>
<dbReference type="Pfam" id="PF01256">
    <property type="entry name" value="Carb_kinase"/>
    <property type="match status" value="1"/>
</dbReference>
<name>A0A3Q8CV07_9LACO</name>
<dbReference type="GO" id="GO:0046496">
    <property type="term" value="P:nicotinamide nucleotide metabolic process"/>
    <property type="evidence" value="ECO:0007669"/>
    <property type="project" value="UniProtKB-UniRule"/>
</dbReference>
<gene>
    <name evidence="6" type="primary">nnrD</name>
    <name evidence="8" type="ORF">BSQ50_07760</name>
</gene>
<keyword evidence="9" id="KW-1185">Reference proteome</keyword>
<dbReference type="EMBL" id="CP018180">
    <property type="protein sequence ID" value="AUJ32469.1"/>
    <property type="molecule type" value="Genomic_DNA"/>
</dbReference>
<dbReference type="SUPFAM" id="SSF53613">
    <property type="entry name" value="Ribokinase-like"/>
    <property type="match status" value="1"/>
</dbReference>
<evidence type="ECO:0000256" key="3">
    <source>
        <dbReference type="ARBA" id="ARBA00022857"/>
    </source>
</evidence>
<accession>A0A3Q8CV07</accession>
<dbReference type="Gene3D" id="3.40.1190.20">
    <property type="match status" value="1"/>
</dbReference>
<evidence type="ECO:0000256" key="1">
    <source>
        <dbReference type="ARBA" id="ARBA00022741"/>
    </source>
</evidence>
<feature type="binding site" evidence="6">
    <location>
        <position position="101"/>
    </location>
    <ligand>
        <name>(6S)-NADPHX</name>
        <dbReference type="ChEBI" id="CHEBI:64076"/>
    </ligand>
</feature>
<dbReference type="CDD" id="cd01171">
    <property type="entry name" value="YXKO-related"/>
    <property type="match status" value="1"/>
</dbReference>
<evidence type="ECO:0000256" key="4">
    <source>
        <dbReference type="ARBA" id="ARBA00023027"/>
    </source>
</evidence>
<evidence type="ECO:0000313" key="9">
    <source>
        <dbReference type="Proteomes" id="UP000324497"/>
    </source>
</evidence>
<dbReference type="KEGG" id="lng:BSQ50_07760"/>
<feature type="binding site" evidence="6">
    <location>
        <begin position="189"/>
        <end position="193"/>
    </location>
    <ligand>
        <name>AMP</name>
        <dbReference type="ChEBI" id="CHEBI:456215"/>
    </ligand>
</feature>